<dbReference type="EMBL" id="LR796714">
    <property type="protein sequence ID" value="CAB4160504.1"/>
    <property type="molecule type" value="Genomic_DNA"/>
</dbReference>
<gene>
    <name evidence="2" type="ORF">UFOVP767_7</name>
</gene>
<accession>A0A6J5NZ37</accession>
<reference evidence="2" key="1">
    <citation type="submission" date="2020-04" db="EMBL/GenBank/DDBJ databases">
        <authorList>
            <person name="Chiriac C."/>
            <person name="Salcher M."/>
            <person name="Ghai R."/>
            <person name="Kavagutti S V."/>
        </authorList>
    </citation>
    <scope>NUCLEOTIDE SEQUENCE</scope>
</reference>
<sequence length="226" mass="25640">MNTRVSGRRTSTDKGAPSTDRHFSSLGECPVLSGGQVDALDRWKELSQVKIYRDELNRFNETWGYGRSFLLCGDELAGKLRKQMTLIQETAVNAKAGYLVEQRCEAMIRGLRLADQRIREAGHQPIDRTEWQAEHPAGLVVKMVRTRAAIPQESDYAYFALEDVVKWIPKEVIELMKQFPGSSTVKVTTSFEQIRKSTEERLAREAATPKTKTGDLLMDMDDDIPF</sequence>
<evidence type="ECO:0008006" key="3">
    <source>
        <dbReference type="Google" id="ProtNLM"/>
    </source>
</evidence>
<feature type="region of interest" description="Disordered" evidence="1">
    <location>
        <begin position="1"/>
        <end position="23"/>
    </location>
</feature>
<organism evidence="2">
    <name type="scientific">uncultured Caudovirales phage</name>
    <dbReference type="NCBI Taxonomy" id="2100421"/>
    <lineage>
        <taxon>Viruses</taxon>
        <taxon>Duplodnaviria</taxon>
        <taxon>Heunggongvirae</taxon>
        <taxon>Uroviricota</taxon>
        <taxon>Caudoviricetes</taxon>
        <taxon>Peduoviridae</taxon>
        <taxon>Maltschvirus</taxon>
        <taxon>Maltschvirus maltsch</taxon>
    </lineage>
</organism>
<protein>
    <recommendedName>
        <fullName evidence="3">Terminase small subunit</fullName>
    </recommendedName>
</protein>
<evidence type="ECO:0000313" key="2">
    <source>
        <dbReference type="EMBL" id="CAB4160504.1"/>
    </source>
</evidence>
<feature type="region of interest" description="Disordered" evidence="1">
    <location>
        <begin position="201"/>
        <end position="226"/>
    </location>
</feature>
<evidence type="ECO:0000256" key="1">
    <source>
        <dbReference type="SAM" id="MobiDB-lite"/>
    </source>
</evidence>
<proteinExistence type="predicted"/>
<name>A0A6J5NZ37_9CAUD</name>